<proteinExistence type="predicted"/>
<reference evidence="2" key="1">
    <citation type="journal article" date="2022" name="Mol. Ecol. Resour.">
        <title>The genomes of chicory, endive, great burdock and yacon provide insights into Asteraceae palaeo-polyploidization history and plant inulin production.</title>
        <authorList>
            <person name="Fan W."/>
            <person name="Wang S."/>
            <person name="Wang H."/>
            <person name="Wang A."/>
            <person name="Jiang F."/>
            <person name="Liu H."/>
            <person name="Zhao H."/>
            <person name="Xu D."/>
            <person name="Zhang Y."/>
        </authorList>
    </citation>
    <scope>NUCLEOTIDE SEQUENCE [LARGE SCALE GENOMIC DNA]</scope>
    <source>
        <strain evidence="2">cv. Yunnan</strain>
    </source>
</reference>
<comment type="caution">
    <text evidence="1">The sequence shown here is derived from an EMBL/GenBank/DDBJ whole genome shotgun (WGS) entry which is preliminary data.</text>
</comment>
<sequence length="164" mass="17932">MESARKETKRASRRGSGTDPPDPGVEGKFWDVEEGSDEGVSGDEKATTKIGLSRRNGNRKGKSKPSHSLDGSMESALRRYSLRSEDSGVLGISKPHASKKSKVQRQDLVQRVGEQSLLDKENTQVPLNHCDDGAVNLLDDEEVGADLEESPDTMQDVDEVHDET</sequence>
<dbReference type="Proteomes" id="UP001056120">
    <property type="component" value="Linkage Group LG22"/>
</dbReference>
<evidence type="ECO:0000313" key="2">
    <source>
        <dbReference type="Proteomes" id="UP001056120"/>
    </source>
</evidence>
<organism evidence="1 2">
    <name type="scientific">Smallanthus sonchifolius</name>
    <dbReference type="NCBI Taxonomy" id="185202"/>
    <lineage>
        <taxon>Eukaryota</taxon>
        <taxon>Viridiplantae</taxon>
        <taxon>Streptophyta</taxon>
        <taxon>Embryophyta</taxon>
        <taxon>Tracheophyta</taxon>
        <taxon>Spermatophyta</taxon>
        <taxon>Magnoliopsida</taxon>
        <taxon>eudicotyledons</taxon>
        <taxon>Gunneridae</taxon>
        <taxon>Pentapetalae</taxon>
        <taxon>asterids</taxon>
        <taxon>campanulids</taxon>
        <taxon>Asterales</taxon>
        <taxon>Asteraceae</taxon>
        <taxon>Asteroideae</taxon>
        <taxon>Heliantheae alliance</taxon>
        <taxon>Millerieae</taxon>
        <taxon>Smallanthus</taxon>
    </lineage>
</organism>
<dbReference type="EMBL" id="CM042039">
    <property type="protein sequence ID" value="KAI3724758.1"/>
    <property type="molecule type" value="Genomic_DNA"/>
</dbReference>
<gene>
    <name evidence="1" type="ORF">L1987_64523</name>
</gene>
<evidence type="ECO:0000313" key="1">
    <source>
        <dbReference type="EMBL" id="KAI3724758.1"/>
    </source>
</evidence>
<name>A0ACB9BRY7_9ASTR</name>
<accession>A0ACB9BRY7</accession>
<reference evidence="1 2" key="2">
    <citation type="journal article" date="2022" name="Mol. Ecol. Resour.">
        <title>The genomes of chicory, endive, great burdock and yacon provide insights into Asteraceae paleo-polyploidization history and plant inulin production.</title>
        <authorList>
            <person name="Fan W."/>
            <person name="Wang S."/>
            <person name="Wang H."/>
            <person name="Wang A."/>
            <person name="Jiang F."/>
            <person name="Liu H."/>
            <person name="Zhao H."/>
            <person name="Xu D."/>
            <person name="Zhang Y."/>
        </authorList>
    </citation>
    <scope>NUCLEOTIDE SEQUENCE [LARGE SCALE GENOMIC DNA]</scope>
    <source>
        <strain evidence="2">cv. Yunnan</strain>
        <tissue evidence="1">Leaves</tissue>
    </source>
</reference>
<keyword evidence="2" id="KW-1185">Reference proteome</keyword>
<protein>
    <submittedName>
        <fullName evidence="1">Uncharacterized protein</fullName>
    </submittedName>
</protein>